<dbReference type="GO" id="GO:0043565">
    <property type="term" value="F:sequence-specific DNA binding"/>
    <property type="evidence" value="ECO:0007669"/>
    <property type="project" value="TreeGrafter"/>
</dbReference>
<comment type="similarity">
    <text evidence="1">Belongs to the LysR transcriptional regulatory family.</text>
</comment>
<reference evidence="6 7" key="1">
    <citation type="submission" date="2014-10" db="EMBL/GenBank/DDBJ databases">
        <title>Genome sequence of Erwinia typographi M043b.</title>
        <authorList>
            <person name="Chan K.-G."/>
            <person name="Tan W.-S."/>
        </authorList>
    </citation>
    <scope>NUCLEOTIDE SEQUENCE [LARGE SCALE GENOMIC DNA]</scope>
    <source>
        <strain evidence="6 7">M043b</strain>
    </source>
</reference>
<keyword evidence="7" id="KW-1185">Reference proteome</keyword>
<evidence type="ECO:0000259" key="5">
    <source>
        <dbReference type="PROSITE" id="PS50931"/>
    </source>
</evidence>
<dbReference type="Gene3D" id="1.10.10.10">
    <property type="entry name" value="Winged helix-like DNA-binding domain superfamily/Winged helix DNA-binding domain"/>
    <property type="match status" value="1"/>
</dbReference>
<evidence type="ECO:0000313" key="6">
    <source>
        <dbReference type="EMBL" id="KGT95661.1"/>
    </source>
</evidence>
<gene>
    <name evidence="6" type="ORF">NG99_02540</name>
</gene>
<dbReference type="Proteomes" id="UP000030351">
    <property type="component" value="Unassembled WGS sequence"/>
</dbReference>
<dbReference type="Pfam" id="PF03466">
    <property type="entry name" value="LysR_substrate"/>
    <property type="match status" value="1"/>
</dbReference>
<dbReference type="GO" id="GO:0003700">
    <property type="term" value="F:DNA-binding transcription factor activity"/>
    <property type="evidence" value="ECO:0007669"/>
    <property type="project" value="InterPro"/>
</dbReference>
<keyword evidence="3" id="KW-0238">DNA-binding</keyword>
<dbReference type="PANTHER" id="PTHR30537">
    <property type="entry name" value="HTH-TYPE TRANSCRIPTIONAL REGULATOR"/>
    <property type="match status" value="1"/>
</dbReference>
<dbReference type="PROSITE" id="PS50931">
    <property type="entry name" value="HTH_LYSR"/>
    <property type="match status" value="1"/>
</dbReference>
<evidence type="ECO:0000256" key="1">
    <source>
        <dbReference type="ARBA" id="ARBA00009437"/>
    </source>
</evidence>
<dbReference type="EMBL" id="JRUQ01000008">
    <property type="protein sequence ID" value="KGT95661.1"/>
    <property type="molecule type" value="Genomic_DNA"/>
</dbReference>
<keyword evidence="2" id="KW-0805">Transcription regulation</keyword>
<name>A0A0A3ZDD7_9GAMM</name>
<sequence length="295" mass="33456">MTDLNVLRIFIAAAELGSFSAAAARLNLTRSAIAKAIARLEQSTDTRLFHRTTRIITLTDEGRVLLERCAKTIEDLEDALEDMSSRRNEPRGILRVALPDAFGRSVVMPVLCKYLDRWPRVDAEVSFSDRTVDFLADGFDLAVRLGGQNINEDLVSRVIARQRLSFCASPSYVEKYGLPRTLVEIQQHRGIHFSQRGKLLPWRLKNERGEQIQIETPGRIRLDAGEALRDAAVAGFGIAQLPEFLIRRNVEEGKLVRICEEFEPELMPVLVLYPTRKFMSPKVRHFIDSLVEARI</sequence>
<organism evidence="6 7">
    <name type="scientific">Erwinia typographi</name>
    <dbReference type="NCBI Taxonomy" id="371042"/>
    <lineage>
        <taxon>Bacteria</taxon>
        <taxon>Pseudomonadati</taxon>
        <taxon>Pseudomonadota</taxon>
        <taxon>Gammaproteobacteria</taxon>
        <taxon>Enterobacterales</taxon>
        <taxon>Erwiniaceae</taxon>
        <taxon>Erwinia</taxon>
    </lineage>
</organism>
<dbReference type="OrthoDB" id="9110639at2"/>
<dbReference type="SUPFAM" id="SSF53850">
    <property type="entry name" value="Periplasmic binding protein-like II"/>
    <property type="match status" value="1"/>
</dbReference>
<dbReference type="InterPro" id="IPR036390">
    <property type="entry name" value="WH_DNA-bd_sf"/>
</dbReference>
<dbReference type="InterPro" id="IPR000847">
    <property type="entry name" value="LysR_HTH_N"/>
</dbReference>
<dbReference type="InterPro" id="IPR005119">
    <property type="entry name" value="LysR_subst-bd"/>
</dbReference>
<dbReference type="PRINTS" id="PR00039">
    <property type="entry name" value="HTHLYSR"/>
</dbReference>
<evidence type="ECO:0000313" key="7">
    <source>
        <dbReference type="Proteomes" id="UP000030351"/>
    </source>
</evidence>
<dbReference type="InterPro" id="IPR036388">
    <property type="entry name" value="WH-like_DNA-bd_sf"/>
</dbReference>
<evidence type="ECO:0000256" key="4">
    <source>
        <dbReference type="ARBA" id="ARBA00023163"/>
    </source>
</evidence>
<protein>
    <submittedName>
        <fullName evidence="6">Transcriptional regulator</fullName>
    </submittedName>
</protein>
<evidence type="ECO:0000256" key="2">
    <source>
        <dbReference type="ARBA" id="ARBA00023015"/>
    </source>
</evidence>
<feature type="domain" description="HTH lysR-type" evidence="5">
    <location>
        <begin position="1"/>
        <end position="59"/>
    </location>
</feature>
<dbReference type="Gene3D" id="3.40.190.290">
    <property type="match status" value="1"/>
</dbReference>
<accession>A0A0A3ZDD7</accession>
<dbReference type="STRING" id="371042.NG99_02540"/>
<dbReference type="eggNOG" id="COG0583">
    <property type="taxonomic scope" value="Bacteria"/>
</dbReference>
<evidence type="ECO:0000256" key="3">
    <source>
        <dbReference type="ARBA" id="ARBA00023125"/>
    </source>
</evidence>
<dbReference type="AlphaFoldDB" id="A0A0A3ZDD7"/>
<keyword evidence="4" id="KW-0804">Transcription</keyword>
<dbReference type="PANTHER" id="PTHR30537:SF58">
    <property type="entry name" value="HTH-TYPE TRANSCRIPTIONAL REGULATOR PERR"/>
    <property type="match status" value="1"/>
</dbReference>
<dbReference type="Pfam" id="PF00126">
    <property type="entry name" value="HTH_1"/>
    <property type="match status" value="1"/>
</dbReference>
<dbReference type="InterPro" id="IPR058163">
    <property type="entry name" value="LysR-type_TF_proteobact-type"/>
</dbReference>
<dbReference type="FunFam" id="1.10.10.10:FF:000001">
    <property type="entry name" value="LysR family transcriptional regulator"/>
    <property type="match status" value="1"/>
</dbReference>
<dbReference type="SUPFAM" id="SSF46785">
    <property type="entry name" value="Winged helix' DNA-binding domain"/>
    <property type="match status" value="1"/>
</dbReference>
<comment type="caution">
    <text evidence="6">The sequence shown here is derived from an EMBL/GenBank/DDBJ whole genome shotgun (WGS) entry which is preliminary data.</text>
</comment>
<proteinExistence type="inferred from homology"/>
<dbReference type="GO" id="GO:0006351">
    <property type="term" value="P:DNA-templated transcription"/>
    <property type="evidence" value="ECO:0007669"/>
    <property type="project" value="TreeGrafter"/>
</dbReference>